<dbReference type="Proteomes" id="UP000830671">
    <property type="component" value="Chromosome 2"/>
</dbReference>
<dbReference type="KEGG" id="clup:CLUP02_03413"/>
<accession>A0A9Q8SIS3</accession>
<protein>
    <submittedName>
        <fullName evidence="1">Uncharacterized protein</fullName>
    </submittedName>
</protein>
<evidence type="ECO:0000313" key="2">
    <source>
        <dbReference type="Proteomes" id="UP000830671"/>
    </source>
</evidence>
<dbReference type="EMBL" id="CP019474">
    <property type="protein sequence ID" value="UQC77940.1"/>
    <property type="molecule type" value="Genomic_DNA"/>
</dbReference>
<dbReference type="RefSeq" id="XP_049139578.1">
    <property type="nucleotide sequence ID" value="XM_049282435.1"/>
</dbReference>
<reference evidence="1" key="1">
    <citation type="journal article" date="2021" name="Mol. Plant Microbe Interact.">
        <title>Complete Genome Sequence of the Plant-Pathogenic Fungus Colletotrichum lupini.</title>
        <authorList>
            <person name="Baroncelli R."/>
            <person name="Pensec F."/>
            <person name="Da Lio D."/>
            <person name="Boufleur T."/>
            <person name="Vicente I."/>
            <person name="Sarrocco S."/>
            <person name="Picot A."/>
            <person name="Baraldi E."/>
            <person name="Sukno S."/>
            <person name="Thon M."/>
            <person name="Le Floch G."/>
        </authorList>
    </citation>
    <scope>NUCLEOTIDE SEQUENCE</scope>
    <source>
        <strain evidence="1">IMI 504893</strain>
    </source>
</reference>
<dbReference type="GeneID" id="73337445"/>
<name>A0A9Q8SIS3_9PEZI</name>
<sequence>MTGVILKREWAFGGFGSLKGKLAAPQQHIRAAPTRALPPPLGYVNFNNSCEEATTSQDSLNF</sequence>
<evidence type="ECO:0000313" key="1">
    <source>
        <dbReference type="EMBL" id="UQC77940.1"/>
    </source>
</evidence>
<proteinExistence type="predicted"/>
<organism evidence="1 2">
    <name type="scientific">Colletotrichum lupini</name>
    <dbReference type="NCBI Taxonomy" id="145971"/>
    <lineage>
        <taxon>Eukaryota</taxon>
        <taxon>Fungi</taxon>
        <taxon>Dikarya</taxon>
        <taxon>Ascomycota</taxon>
        <taxon>Pezizomycotina</taxon>
        <taxon>Sordariomycetes</taxon>
        <taxon>Hypocreomycetidae</taxon>
        <taxon>Glomerellales</taxon>
        <taxon>Glomerellaceae</taxon>
        <taxon>Colletotrichum</taxon>
        <taxon>Colletotrichum acutatum species complex</taxon>
    </lineage>
</organism>
<keyword evidence="2" id="KW-1185">Reference proteome</keyword>
<dbReference type="AlphaFoldDB" id="A0A9Q8SIS3"/>
<gene>
    <name evidence="1" type="ORF">CLUP02_03413</name>
</gene>